<dbReference type="RefSeq" id="WP_143030198.1">
    <property type="nucleotide sequence ID" value="NZ_FNBE01000018.1"/>
</dbReference>
<proteinExistence type="predicted"/>
<dbReference type="Proteomes" id="UP000198967">
    <property type="component" value="Unassembled WGS sequence"/>
</dbReference>
<dbReference type="AlphaFoldDB" id="A0A1G7ZBB9"/>
<feature type="region of interest" description="Disordered" evidence="1">
    <location>
        <begin position="1"/>
        <end position="22"/>
    </location>
</feature>
<sequence length="170" mass="18153">MSPPPERDLGRSGYRTRPRRNPGTVAARWSRELGALGSLGFLYSQYGWAGPAAVAAAAALGCVSPAYRRHLGGELLGLVVLHRVRVGFSRAGVVSGSGNLPLVVDARAHGEVVVVTVFRRHGVSMHQIEAAAPAIAEACAAVGVRVEYDSPRPDRVLFVVVRPRWGWPGR</sequence>
<feature type="compositionally biased region" description="Basic and acidic residues" evidence="1">
    <location>
        <begin position="1"/>
        <end position="10"/>
    </location>
</feature>
<protein>
    <submittedName>
        <fullName evidence="2">Uncharacterized protein</fullName>
    </submittedName>
</protein>
<name>A0A1G7ZBB9_PSEOR</name>
<dbReference type="EMBL" id="FNBE01000018">
    <property type="protein sequence ID" value="SDH06053.1"/>
    <property type="molecule type" value="Genomic_DNA"/>
</dbReference>
<reference evidence="2 3" key="1">
    <citation type="submission" date="2016-10" db="EMBL/GenBank/DDBJ databases">
        <authorList>
            <person name="de Groot N.N."/>
        </authorList>
    </citation>
    <scope>NUCLEOTIDE SEQUENCE [LARGE SCALE GENOMIC DNA]</scope>
    <source>
        <strain evidence="2 3">CGMCC 4.3143</strain>
    </source>
</reference>
<organism evidence="2 3">
    <name type="scientific">Pseudonocardia oroxyli</name>
    <dbReference type="NCBI Taxonomy" id="366584"/>
    <lineage>
        <taxon>Bacteria</taxon>
        <taxon>Bacillati</taxon>
        <taxon>Actinomycetota</taxon>
        <taxon>Actinomycetes</taxon>
        <taxon>Pseudonocardiales</taxon>
        <taxon>Pseudonocardiaceae</taxon>
        <taxon>Pseudonocardia</taxon>
    </lineage>
</organism>
<keyword evidence="3" id="KW-1185">Reference proteome</keyword>
<evidence type="ECO:0000313" key="3">
    <source>
        <dbReference type="Proteomes" id="UP000198967"/>
    </source>
</evidence>
<evidence type="ECO:0000313" key="2">
    <source>
        <dbReference type="EMBL" id="SDH06053.1"/>
    </source>
</evidence>
<gene>
    <name evidence="2" type="ORF">SAMN05216377_11889</name>
</gene>
<evidence type="ECO:0000256" key="1">
    <source>
        <dbReference type="SAM" id="MobiDB-lite"/>
    </source>
</evidence>
<dbReference type="STRING" id="366584.SAMN05216377_11889"/>
<accession>A0A1G7ZBB9</accession>
<dbReference type="OrthoDB" id="3575558at2"/>